<dbReference type="GO" id="GO:0008270">
    <property type="term" value="F:zinc ion binding"/>
    <property type="evidence" value="ECO:0007669"/>
    <property type="project" value="InterPro"/>
</dbReference>
<dbReference type="STRING" id="984485.A0A1E4RBW3"/>
<dbReference type="PANTHER" id="PTHR11079:SF149">
    <property type="entry name" value="TRNA-SPECIFIC ADENOSINE DEAMINASE 2"/>
    <property type="match status" value="1"/>
</dbReference>
<dbReference type="InterPro" id="IPR016192">
    <property type="entry name" value="APOBEC/CMP_deaminase_Zn-bd"/>
</dbReference>
<sequence>MSDLILEFKISALALYVAYRALMTNETPVACVFYSRESNKILSYGCNDTNKSLNGTRHAEFIGIDKIFQEYIPQEYHHDQEYIKSFFAKVSLFVTVEPCIMCSLALKQLGIGEVIYGCANDRFGGNGTVLSIHNDDREDVANNYNSYGGILRTEAVQLLRNFYIQENDSAPNPKIKKNKEIENKTYPPNLSFEQYMTKESFTSFYGPERCEKYYYVGINEHEITPKLGSGYFLQDLINIELIQQIPHIQELFVDGIVSNSILEKDLDLFLKLFYPVNESGEIDFENYKIIKIDDALVQPESLEHKKRRIEEASPCK</sequence>
<dbReference type="EMBL" id="KV454547">
    <property type="protein sequence ID" value="ODV64726.1"/>
    <property type="molecule type" value="Genomic_DNA"/>
</dbReference>
<protein>
    <submittedName>
        <fullName evidence="5">Cytidine deaminase-like protein</fullName>
    </submittedName>
</protein>
<dbReference type="Gene3D" id="3.40.140.10">
    <property type="entry name" value="Cytidine Deaminase, domain 2"/>
    <property type="match status" value="1"/>
</dbReference>
<evidence type="ECO:0000313" key="6">
    <source>
        <dbReference type="Proteomes" id="UP000095085"/>
    </source>
</evidence>
<gene>
    <name evidence="5" type="ORF">HYPBUDRAFT_184497</name>
</gene>
<dbReference type="Proteomes" id="UP000095085">
    <property type="component" value="Unassembled WGS sequence"/>
</dbReference>
<dbReference type="CDD" id="cd01285">
    <property type="entry name" value="nucleoside_deaminase"/>
    <property type="match status" value="1"/>
</dbReference>
<evidence type="ECO:0000256" key="3">
    <source>
        <dbReference type="ARBA" id="ARBA00022833"/>
    </source>
</evidence>
<evidence type="ECO:0000259" key="4">
    <source>
        <dbReference type="PROSITE" id="PS51747"/>
    </source>
</evidence>
<accession>A0A1E4RBW3</accession>
<keyword evidence="1" id="KW-0479">Metal-binding</keyword>
<keyword evidence="6" id="KW-1185">Reference proteome</keyword>
<dbReference type="OrthoDB" id="1701769at2759"/>
<feature type="domain" description="CMP/dCMP-type deaminase" evidence="4">
    <location>
        <begin position="5"/>
        <end position="130"/>
    </location>
</feature>
<dbReference type="InterPro" id="IPR002125">
    <property type="entry name" value="CMP_dCMP_dom"/>
</dbReference>
<dbReference type="PROSITE" id="PS51747">
    <property type="entry name" value="CYT_DCMP_DEAMINASES_2"/>
    <property type="match status" value="1"/>
</dbReference>
<dbReference type="PANTHER" id="PTHR11079">
    <property type="entry name" value="CYTOSINE DEAMINASE FAMILY MEMBER"/>
    <property type="match status" value="1"/>
</dbReference>
<dbReference type="Pfam" id="PF00383">
    <property type="entry name" value="dCMP_cyt_deam_1"/>
    <property type="match status" value="1"/>
</dbReference>
<evidence type="ECO:0000313" key="5">
    <source>
        <dbReference type="EMBL" id="ODV64726.1"/>
    </source>
</evidence>
<keyword evidence="3" id="KW-0862">Zinc</keyword>
<dbReference type="GO" id="GO:0005737">
    <property type="term" value="C:cytoplasm"/>
    <property type="evidence" value="ECO:0007669"/>
    <property type="project" value="TreeGrafter"/>
</dbReference>
<keyword evidence="2" id="KW-0378">Hydrolase</keyword>
<evidence type="ECO:0000256" key="2">
    <source>
        <dbReference type="ARBA" id="ARBA00022801"/>
    </source>
</evidence>
<dbReference type="GeneID" id="30997463"/>
<dbReference type="PROSITE" id="PS00903">
    <property type="entry name" value="CYT_DCMP_DEAMINASES_1"/>
    <property type="match status" value="1"/>
</dbReference>
<dbReference type="RefSeq" id="XP_020073793.1">
    <property type="nucleotide sequence ID" value="XM_020222914.1"/>
</dbReference>
<name>A0A1E4RBW3_9ASCO</name>
<dbReference type="GO" id="GO:0052717">
    <property type="term" value="F:tRNA-specific adenosine-34 deaminase activity"/>
    <property type="evidence" value="ECO:0007669"/>
    <property type="project" value="TreeGrafter"/>
</dbReference>
<dbReference type="GO" id="GO:0005634">
    <property type="term" value="C:nucleus"/>
    <property type="evidence" value="ECO:0007669"/>
    <property type="project" value="TreeGrafter"/>
</dbReference>
<dbReference type="InterPro" id="IPR016193">
    <property type="entry name" value="Cytidine_deaminase-like"/>
</dbReference>
<dbReference type="AlphaFoldDB" id="A0A1E4RBW3"/>
<organism evidence="5 6">
    <name type="scientific">Hyphopichia burtonii NRRL Y-1933</name>
    <dbReference type="NCBI Taxonomy" id="984485"/>
    <lineage>
        <taxon>Eukaryota</taxon>
        <taxon>Fungi</taxon>
        <taxon>Dikarya</taxon>
        <taxon>Ascomycota</taxon>
        <taxon>Saccharomycotina</taxon>
        <taxon>Pichiomycetes</taxon>
        <taxon>Debaryomycetaceae</taxon>
        <taxon>Hyphopichia</taxon>
    </lineage>
</organism>
<proteinExistence type="predicted"/>
<reference evidence="6" key="1">
    <citation type="submission" date="2016-05" db="EMBL/GenBank/DDBJ databases">
        <title>Comparative genomics of biotechnologically important yeasts.</title>
        <authorList>
            <consortium name="DOE Joint Genome Institute"/>
            <person name="Riley R."/>
            <person name="Haridas S."/>
            <person name="Wolfe K.H."/>
            <person name="Lopes M.R."/>
            <person name="Hittinger C.T."/>
            <person name="Goker M."/>
            <person name="Salamov A."/>
            <person name="Wisecaver J."/>
            <person name="Long T.M."/>
            <person name="Aerts A.L."/>
            <person name="Barry K."/>
            <person name="Choi C."/>
            <person name="Clum A."/>
            <person name="Coughlan A.Y."/>
            <person name="Deshpande S."/>
            <person name="Douglass A.P."/>
            <person name="Hanson S.J."/>
            <person name="Klenk H.-P."/>
            <person name="Labutti K."/>
            <person name="Lapidus A."/>
            <person name="Lindquist E."/>
            <person name="Lipzen A."/>
            <person name="Meier-Kolthoff J.P."/>
            <person name="Ohm R.A."/>
            <person name="Otillar R.P."/>
            <person name="Pangilinan J."/>
            <person name="Peng Y."/>
            <person name="Rokas A."/>
            <person name="Rosa C.A."/>
            <person name="Scheuner C."/>
            <person name="Sibirny A.A."/>
            <person name="Slot J.C."/>
            <person name="Stielow J.B."/>
            <person name="Sun H."/>
            <person name="Kurtzman C.P."/>
            <person name="Blackwell M."/>
            <person name="Grigoriev I.V."/>
            <person name="Jeffries T.W."/>
        </authorList>
    </citation>
    <scope>NUCLEOTIDE SEQUENCE [LARGE SCALE GENOMIC DNA]</scope>
    <source>
        <strain evidence="6">NRRL Y-1933</strain>
    </source>
</reference>
<dbReference type="GO" id="GO:0002100">
    <property type="term" value="P:tRNA wobble adenosine to inosine editing"/>
    <property type="evidence" value="ECO:0007669"/>
    <property type="project" value="TreeGrafter"/>
</dbReference>
<evidence type="ECO:0000256" key="1">
    <source>
        <dbReference type="ARBA" id="ARBA00022723"/>
    </source>
</evidence>
<dbReference type="SUPFAM" id="SSF53927">
    <property type="entry name" value="Cytidine deaminase-like"/>
    <property type="match status" value="1"/>
</dbReference>